<dbReference type="GO" id="GO:0005576">
    <property type="term" value="C:extracellular region"/>
    <property type="evidence" value="ECO:0007669"/>
    <property type="project" value="UniProtKB-SubCell"/>
</dbReference>
<evidence type="ECO:0000256" key="4">
    <source>
        <dbReference type="ARBA" id="ARBA00022729"/>
    </source>
</evidence>
<dbReference type="GeneID" id="111128921"/>
<evidence type="ECO:0000313" key="9">
    <source>
        <dbReference type="RefSeq" id="XP_022330589.1"/>
    </source>
</evidence>
<dbReference type="KEGG" id="cvn:111128921"/>
<dbReference type="RefSeq" id="XP_022330589.1">
    <property type="nucleotide sequence ID" value="XM_022474881.1"/>
</dbReference>
<dbReference type="CDD" id="cd00916">
    <property type="entry name" value="Npc2_like"/>
    <property type="match status" value="1"/>
</dbReference>
<dbReference type="Proteomes" id="UP000694844">
    <property type="component" value="Chromosome 4"/>
</dbReference>
<accession>A0A8B8DSR9</accession>
<gene>
    <name evidence="9" type="primary">LOC111128921</name>
</gene>
<dbReference type="SMART" id="SM00737">
    <property type="entry name" value="ML"/>
    <property type="match status" value="1"/>
</dbReference>
<dbReference type="OrthoDB" id="6489092at2759"/>
<keyword evidence="3" id="KW-0964">Secreted</keyword>
<dbReference type="Gene3D" id="2.60.40.770">
    <property type="match status" value="1"/>
</dbReference>
<feature type="signal peptide" evidence="6">
    <location>
        <begin position="1"/>
        <end position="16"/>
    </location>
</feature>
<dbReference type="FunFam" id="2.60.40.770:FF:000001">
    <property type="entry name" value="NPC intracellular cholesterol transporter 2"/>
    <property type="match status" value="1"/>
</dbReference>
<name>A0A8B8DSR9_CRAVI</name>
<evidence type="ECO:0000256" key="1">
    <source>
        <dbReference type="ARBA" id="ARBA00004613"/>
    </source>
</evidence>
<dbReference type="GO" id="GO:0032367">
    <property type="term" value="P:intracellular cholesterol transport"/>
    <property type="evidence" value="ECO:0007669"/>
    <property type="project" value="InterPro"/>
</dbReference>
<dbReference type="InterPro" id="IPR003172">
    <property type="entry name" value="ML_dom"/>
</dbReference>
<evidence type="ECO:0000313" key="8">
    <source>
        <dbReference type="Proteomes" id="UP000694844"/>
    </source>
</evidence>
<organism evidence="8 9">
    <name type="scientific">Crassostrea virginica</name>
    <name type="common">Eastern oyster</name>
    <dbReference type="NCBI Taxonomy" id="6565"/>
    <lineage>
        <taxon>Eukaryota</taxon>
        <taxon>Metazoa</taxon>
        <taxon>Spiralia</taxon>
        <taxon>Lophotrochozoa</taxon>
        <taxon>Mollusca</taxon>
        <taxon>Bivalvia</taxon>
        <taxon>Autobranchia</taxon>
        <taxon>Pteriomorphia</taxon>
        <taxon>Ostreida</taxon>
        <taxon>Ostreoidea</taxon>
        <taxon>Ostreidae</taxon>
        <taxon>Crassostrea</taxon>
    </lineage>
</organism>
<dbReference type="SUPFAM" id="SSF81296">
    <property type="entry name" value="E set domains"/>
    <property type="match status" value="1"/>
</dbReference>
<dbReference type="InterPro" id="IPR039670">
    <property type="entry name" value="NPC2-like"/>
</dbReference>
<dbReference type="Pfam" id="PF02221">
    <property type="entry name" value="E1_DerP2_DerF2"/>
    <property type="match status" value="1"/>
</dbReference>
<evidence type="ECO:0000256" key="3">
    <source>
        <dbReference type="ARBA" id="ARBA00022525"/>
    </source>
</evidence>
<dbReference type="AlphaFoldDB" id="A0A8B8DSR9"/>
<keyword evidence="5" id="KW-1015">Disulfide bond</keyword>
<protein>
    <submittedName>
        <fullName evidence="9">Epididymal secretory protein E1-like</fullName>
    </submittedName>
</protein>
<evidence type="ECO:0000259" key="7">
    <source>
        <dbReference type="SMART" id="SM00737"/>
    </source>
</evidence>
<sequence length="143" mass="15666">MIRTYIFLVLFSVCFADNVKFKDCGSVTGKIETVDVNPCPSEPCQLKRNTNVTITLDFTPNANSPTFKTVVHGIIGGVPVPFPTANGNVNPPTPVQPNQKLTYTNSIFVEPSYPKISLLVKWEIQDSTGKDFVCFVVPAEIVS</sequence>
<dbReference type="GO" id="GO:0032934">
    <property type="term" value="F:sterol binding"/>
    <property type="evidence" value="ECO:0007669"/>
    <property type="project" value="InterPro"/>
</dbReference>
<dbReference type="InterPro" id="IPR014756">
    <property type="entry name" value="Ig_E-set"/>
</dbReference>
<feature type="domain" description="MD-2-related lipid-recognition" evidence="7">
    <location>
        <begin position="21"/>
        <end position="139"/>
    </location>
</feature>
<evidence type="ECO:0000256" key="6">
    <source>
        <dbReference type="SAM" id="SignalP"/>
    </source>
</evidence>
<comment type="subcellular location">
    <subcellularLocation>
        <location evidence="1">Secreted</location>
    </subcellularLocation>
</comment>
<evidence type="ECO:0000256" key="5">
    <source>
        <dbReference type="ARBA" id="ARBA00023157"/>
    </source>
</evidence>
<reference evidence="9" key="1">
    <citation type="submission" date="2025-08" db="UniProtKB">
        <authorList>
            <consortium name="RefSeq"/>
        </authorList>
    </citation>
    <scope>IDENTIFICATION</scope>
    <source>
        <tissue evidence="9">Whole sample</tissue>
    </source>
</reference>
<feature type="chain" id="PRO_5034386924" evidence="6">
    <location>
        <begin position="17"/>
        <end position="143"/>
    </location>
</feature>
<evidence type="ECO:0000256" key="2">
    <source>
        <dbReference type="ARBA" id="ARBA00006370"/>
    </source>
</evidence>
<dbReference type="PANTHER" id="PTHR11306">
    <property type="entry name" value="NIEMANN PICK TYPE C2 PROTEIN NPC2-RELATED"/>
    <property type="match status" value="1"/>
</dbReference>
<comment type="similarity">
    <text evidence="2">Belongs to the NPC2 family.</text>
</comment>
<keyword evidence="8" id="KW-1185">Reference proteome</keyword>
<keyword evidence="4 6" id="KW-0732">Signal</keyword>
<dbReference type="InterPro" id="IPR033916">
    <property type="entry name" value="ML_Npc2-like"/>
</dbReference>
<proteinExistence type="inferred from homology"/>
<dbReference type="PANTHER" id="PTHR11306:SF68">
    <property type="entry name" value="NPC INTRACELLULAR CHOLESTEROL TRANSPORTER 2"/>
    <property type="match status" value="1"/>
</dbReference>